<evidence type="ECO:0000313" key="3">
    <source>
        <dbReference type="Proteomes" id="UP000237350"/>
    </source>
</evidence>
<feature type="transmembrane region" description="Helical" evidence="1">
    <location>
        <begin position="195"/>
        <end position="215"/>
    </location>
</feature>
<dbReference type="Proteomes" id="UP000237350">
    <property type="component" value="Unassembled WGS sequence"/>
</dbReference>
<keyword evidence="1" id="KW-0812">Transmembrane</keyword>
<feature type="transmembrane region" description="Helical" evidence="1">
    <location>
        <begin position="168"/>
        <end position="188"/>
    </location>
</feature>
<keyword evidence="1" id="KW-1133">Transmembrane helix</keyword>
<name>A0A2S4JWT7_9SPIO</name>
<protein>
    <submittedName>
        <fullName evidence="2">Uncharacterized protein</fullName>
    </submittedName>
</protein>
<accession>A0A2S4JWT7</accession>
<evidence type="ECO:0000313" key="2">
    <source>
        <dbReference type="EMBL" id="POR03956.1"/>
    </source>
</evidence>
<dbReference type="EMBL" id="LPWH01000051">
    <property type="protein sequence ID" value="POR03956.1"/>
    <property type="molecule type" value="Genomic_DNA"/>
</dbReference>
<dbReference type="AlphaFoldDB" id="A0A2S4JWT7"/>
<sequence>MVIFLLLSVPLGAVAAGLLLADRVSPGDPPSADLRYLLVRYALLPGIFLFVAMFLVRMAFQWGIAYHYTPAGLFLYHLIMDYALWTVLATAGAWVVVRRVPDTACRDRYLLYLGFFATVFFLAGATEVILHDGFWTVYPLVVLPLFRLGIVLVMPLVLALGLGREGDLRLWAVPLVYLPAVTLAAVLFEWLRPLLALVVVFLVLALTGGVLYGLFFRDAFRRG</sequence>
<feature type="transmembrane region" description="Helical" evidence="1">
    <location>
        <begin position="109"/>
        <end position="130"/>
    </location>
</feature>
<feature type="transmembrane region" description="Helical" evidence="1">
    <location>
        <begin position="72"/>
        <end position="97"/>
    </location>
</feature>
<feature type="transmembrane region" description="Helical" evidence="1">
    <location>
        <begin position="137"/>
        <end position="162"/>
    </location>
</feature>
<gene>
    <name evidence="2" type="ORF">AU468_04635</name>
</gene>
<proteinExistence type="predicted"/>
<keyword evidence="1" id="KW-0472">Membrane</keyword>
<keyword evidence="3" id="KW-1185">Reference proteome</keyword>
<reference evidence="3" key="1">
    <citation type="submission" date="2015-12" db="EMBL/GenBank/DDBJ databases">
        <authorList>
            <person name="Lodha T.D."/>
            <person name="Chintalapati S."/>
            <person name="Chintalapati V.R."/>
            <person name="Sravanthi T."/>
        </authorList>
    </citation>
    <scope>NUCLEOTIDE SEQUENCE [LARGE SCALE GENOMIC DNA]</scope>
    <source>
        <strain evidence="3">JC133</strain>
    </source>
</reference>
<feature type="transmembrane region" description="Helical" evidence="1">
    <location>
        <begin position="37"/>
        <end position="60"/>
    </location>
</feature>
<comment type="caution">
    <text evidence="2">The sequence shown here is derived from an EMBL/GenBank/DDBJ whole genome shotgun (WGS) entry which is preliminary data.</text>
</comment>
<organism evidence="2 3">
    <name type="scientific">Alkalispirochaeta sphaeroplastigenens</name>
    <dbReference type="NCBI Taxonomy" id="1187066"/>
    <lineage>
        <taxon>Bacteria</taxon>
        <taxon>Pseudomonadati</taxon>
        <taxon>Spirochaetota</taxon>
        <taxon>Spirochaetia</taxon>
        <taxon>Spirochaetales</taxon>
        <taxon>Spirochaetaceae</taxon>
        <taxon>Alkalispirochaeta</taxon>
    </lineage>
</organism>
<evidence type="ECO:0000256" key="1">
    <source>
        <dbReference type="SAM" id="Phobius"/>
    </source>
</evidence>